<accession>A0ACC0LNJ3</accession>
<organism evidence="1 2">
    <name type="scientific">Rhododendron molle</name>
    <name type="common">Chinese azalea</name>
    <name type="synonym">Azalea mollis</name>
    <dbReference type="NCBI Taxonomy" id="49168"/>
    <lineage>
        <taxon>Eukaryota</taxon>
        <taxon>Viridiplantae</taxon>
        <taxon>Streptophyta</taxon>
        <taxon>Embryophyta</taxon>
        <taxon>Tracheophyta</taxon>
        <taxon>Spermatophyta</taxon>
        <taxon>Magnoliopsida</taxon>
        <taxon>eudicotyledons</taxon>
        <taxon>Gunneridae</taxon>
        <taxon>Pentapetalae</taxon>
        <taxon>asterids</taxon>
        <taxon>Ericales</taxon>
        <taxon>Ericaceae</taxon>
        <taxon>Ericoideae</taxon>
        <taxon>Rhodoreae</taxon>
        <taxon>Rhododendron</taxon>
    </lineage>
</organism>
<name>A0ACC0LNJ3_RHOML</name>
<keyword evidence="2" id="KW-1185">Reference proteome</keyword>
<reference evidence="1" key="1">
    <citation type="submission" date="2022-02" db="EMBL/GenBank/DDBJ databases">
        <title>Plant Genome Project.</title>
        <authorList>
            <person name="Zhang R.-G."/>
        </authorList>
    </citation>
    <scope>NUCLEOTIDE SEQUENCE</scope>
    <source>
        <strain evidence="1">AT1</strain>
    </source>
</reference>
<evidence type="ECO:0000313" key="1">
    <source>
        <dbReference type="EMBL" id="KAI8530275.1"/>
    </source>
</evidence>
<sequence length="159" mass="18072">MPSMGSSEPCPRLKTLRCGACDKEDAPFTPRVLADYRSLLAPEYMGPISPPEENLELYEVSISCEVPPPAVTPEYLPPTEVITLPIEDLELPFELETDPELEATILNLSQYYLEPLEEPPISTIEKLLAQKCEYLLRIETVTERNYNKWLREIHGINLP</sequence>
<dbReference type="Proteomes" id="UP001062846">
    <property type="component" value="Chromosome 11"/>
</dbReference>
<gene>
    <name evidence="1" type="ORF">RHMOL_Rhmol11G0043900</name>
</gene>
<protein>
    <submittedName>
        <fullName evidence="1">Uncharacterized protein</fullName>
    </submittedName>
</protein>
<dbReference type="EMBL" id="CM046398">
    <property type="protein sequence ID" value="KAI8530275.1"/>
    <property type="molecule type" value="Genomic_DNA"/>
</dbReference>
<comment type="caution">
    <text evidence="1">The sequence shown here is derived from an EMBL/GenBank/DDBJ whole genome shotgun (WGS) entry which is preliminary data.</text>
</comment>
<evidence type="ECO:0000313" key="2">
    <source>
        <dbReference type="Proteomes" id="UP001062846"/>
    </source>
</evidence>
<proteinExistence type="predicted"/>